<gene>
    <name evidence="2" type="primary">dpgD</name>
    <name evidence="2" type="ORF">LCER1_G009422</name>
</gene>
<dbReference type="PANTHER" id="PTHR11941">
    <property type="entry name" value="ENOYL-COA HYDRATASE-RELATED"/>
    <property type="match status" value="1"/>
</dbReference>
<sequence length="168" mass="17618">MSPPPPIASFATPSPVPKDSLVSFPYPSILLITLNRPRDLNCINSTGHADLDTLFKWYDAEPTLLCAILTGGTSRAFCAGADLKEWNTTNKSTSPCTPARPPLPPSGFGGLSRRTGKKPVICAVNGLCLGGGCEIIINADMVIAEEQAVFALPEVRIGVVAVAGALTR</sequence>
<comment type="caution">
    <text evidence="2">The sequence shown here is derived from an EMBL/GenBank/DDBJ whole genome shotgun (WGS) entry which is preliminary data.</text>
</comment>
<dbReference type="GO" id="GO:0006635">
    <property type="term" value="P:fatty acid beta-oxidation"/>
    <property type="evidence" value="ECO:0007669"/>
    <property type="project" value="TreeGrafter"/>
</dbReference>
<dbReference type="Gene3D" id="3.90.226.10">
    <property type="entry name" value="2-enoyl-CoA Hydratase, Chain A, domain 1"/>
    <property type="match status" value="1"/>
</dbReference>
<dbReference type="SUPFAM" id="SSF52096">
    <property type="entry name" value="ClpP/crotonase"/>
    <property type="match status" value="1"/>
</dbReference>
<evidence type="ECO:0000313" key="3">
    <source>
        <dbReference type="Proteomes" id="UP000481288"/>
    </source>
</evidence>
<accession>A0A7D8Z1G7</accession>
<dbReference type="InterPro" id="IPR001753">
    <property type="entry name" value="Enoyl-CoA_hydra/iso"/>
</dbReference>
<feature type="region of interest" description="Disordered" evidence="1">
    <location>
        <begin position="89"/>
        <end position="109"/>
    </location>
</feature>
<evidence type="ECO:0000313" key="2">
    <source>
        <dbReference type="EMBL" id="TVY41676.1"/>
    </source>
</evidence>
<name>A0A7D8Z1G7_9HELO</name>
<dbReference type="PANTHER" id="PTHR11941:SF158">
    <property type="entry name" value="ENOYL-COA HYDRATASE (AFU_ORTHOLOGUE AFUA_2G10650)"/>
    <property type="match status" value="1"/>
</dbReference>
<reference evidence="2 3" key="1">
    <citation type="submission" date="2018-05" db="EMBL/GenBank/DDBJ databases">
        <title>Whole genome sequencing for identification of molecular markers to develop diagnostic detection tools for the regulated plant pathogen Lachnellula willkommii.</title>
        <authorList>
            <person name="Giroux E."/>
            <person name="Bilodeau G."/>
        </authorList>
    </citation>
    <scope>NUCLEOTIDE SEQUENCE [LARGE SCALE GENOMIC DNA]</scope>
    <source>
        <strain evidence="2 3">CBS 625.97</strain>
    </source>
</reference>
<proteinExistence type="predicted"/>
<keyword evidence="3" id="KW-1185">Reference proteome</keyword>
<dbReference type="Pfam" id="PF00378">
    <property type="entry name" value="ECH_1"/>
    <property type="match status" value="1"/>
</dbReference>
<protein>
    <submittedName>
        <fullName evidence="2">Enoyl-CoA-hydratase</fullName>
    </submittedName>
</protein>
<dbReference type="GO" id="GO:0005739">
    <property type="term" value="C:mitochondrion"/>
    <property type="evidence" value="ECO:0007669"/>
    <property type="project" value="TreeGrafter"/>
</dbReference>
<dbReference type="EMBL" id="QGMG01001955">
    <property type="protein sequence ID" value="TVY41676.1"/>
    <property type="molecule type" value="Genomic_DNA"/>
</dbReference>
<dbReference type="OrthoDB" id="2139957at2759"/>
<organism evidence="2 3">
    <name type="scientific">Lachnellula cervina</name>
    <dbReference type="NCBI Taxonomy" id="1316786"/>
    <lineage>
        <taxon>Eukaryota</taxon>
        <taxon>Fungi</taxon>
        <taxon>Dikarya</taxon>
        <taxon>Ascomycota</taxon>
        <taxon>Pezizomycotina</taxon>
        <taxon>Leotiomycetes</taxon>
        <taxon>Helotiales</taxon>
        <taxon>Lachnaceae</taxon>
        <taxon>Lachnellula</taxon>
    </lineage>
</organism>
<dbReference type="AlphaFoldDB" id="A0A7D8Z1G7"/>
<dbReference type="CDD" id="cd06558">
    <property type="entry name" value="crotonase-like"/>
    <property type="match status" value="1"/>
</dbReference>
<evidence type="ECO:0000256" key="1">
    <source>
        <dbReference type="SAM" id="MobiDB-lite"/>
    </source>
</evidence>
<feature type="non-terminal residue" evidence="2">
    <location>
        <position position="168"/>
    </location>
</feature>
<dbReference type="Proteomes" id="UP000481288">
    <property type="component" value="Unassembled WGS sequence"/>
</dbReference>
<dbReference type="InterPro" id="IPR029045">
    <property type="entry name" value="ClpP/crotonase-like_dom_sf"/>
</dbReference>